<feature type="compositionally biased region" description="Basic and acidic residues" evidence="10">
    <location>
        <begin position="105"/>
        <end position="125"/>
    </location>
</feature>
<evidence type="ECO:0000259" key="13">
    <source>
        <dbReference type="PROSITE" id="PS51805"/>
    </source>
</evidence>
<dbReference type="FunFam" id="3.30.40.10:FF:000310">
    <property type="entry name" value="Breast cancer associated RING 1"/>
    <property type="match status" value="1"/>
</dbReference>
<feature type="domain" description="BRCT" evidence="12">
    <location>
        <begin position="926"/>
        <end position="1032"/>
    </location>
</feature>
<evidence type="ECO:0000256" key="9">
    <source>
        <dbReference type="PROSITE-ProRule" id="PRU00175"/>
    </source>
</evidence>
<feature type="region of interest" description="Disordered" evidence="10">
    <location>
        <begin position="341"/>
        <end position="364"/>
    </location>
</feature>
<dbReference type="InterPro" id="IPR017907">
    <property type="entry name" value="Znf_RING_CS"/>
</dbReference>
<dbReference type="GO" id="GO:0004842">
    <property type="term" value="F:ubiquitin-protein transferase activity"/>
    <property type="evidence" value="ECO:0000318"/>
    <property type="project" value="GO_Central"/>
</dbReference>
<accession>A0A2C9U5V5</accession>
<dbReference type="PROSITE" id="PS50089">
    <property type="entry name" value="ZF_RING_2"/>
    <property type="match status" value="1"/>
</dbReference>
<dbReference type="GO" id="GO:0070531">
    <property type="term" value="C:BRCA1-A complex"/>
    <property type="evidence" value="ECO:0000318"/>
    <property type="project" value="GO_Central"/>
</dbReference>
<evidence type="ECO:0000256" key="10">
    <source>
        <dbReference type="SAM" id="MobiDB-lite"/>
    </source>
</evidence>
<evidence type="ECO:0000313" key="15">
    <source>
        <dbReference type="Proteomes" id="UP000091857"/>
    </source>
</evidence>
<evidence type="ECO:0000256" key="7">
    <source>
        <dbReference type="ARBA" id="ARBA00023204"/>
    </source>
</evidence>
<feature type="region of interest" description="Disordered" evidence="10">
    <location>
        <begin position="91"/>
        <end position="126"/>
    </location>
</feature>
<dbReference type="GO" id="GO:0031436">
    <property type="term" value="C:BRCA1-BARD1 complex"/>
    <property type="evidence" value="ECO:0000318"/>
    <property type="project" value="GO_Central"/>
</dbReference>
<dbReference type="Gramene" id="Manes.17G074900.1.v8.1">
    <property type="protein sequence ID" value="Manes.17G074900.1.v8.1.CDS"/>
    <property type="gene ID" value="Manes.17G074900.v8.1"/>
</dbReference>
<dbReference type="GO" id="GO:0000724">
    <property type="term" value="P:double-strand break repair via homologous recombination"/>
    <property type="evidence" value="ECO:0000318"/>
    <property type="project" value="GO_Central"/>
</dbReference>
<evidence type="ECO:0000256" key="5">
    <source>
        <dbReference type="ARBA" id="ARBA00022771"/>
    </source>
</evidence>
<comment type="subcellular location">
    <subcellularLocation>
        <location evidence="1">Nucleus</location>
    </subcellularLocation>
</comment>
<dbReference type="PROSITE" id="PS50172">
    <property type="entry name" value="BRCT"/>
    <property type="match status" value="2"/>
</dbReference>
<keyword evidence="6" id="KW-0862">Zinc</keyword>
<dbReference type="Pfam" id="PF13923">
    <property type="entry name" value="zf-C3HC4_2"/>
    <property type="match status" value="1"/>
</dbReference>
<dbReference type="InterPro" id="IPR001357">
    <property type="entry name" value="BRCT_dom"/>
</dbReference>
<dbReference type="CDD" id="cd17734">
    <property type="entry name" value="BRCT_Bard1_rpt1"/>
    <property type="match status" value="1"/>
</dbReference>
<keyword evidence="2" id="KW-0479">Metal-binding</keyword>
<evidence type="ECO:0000256" key="4">
    <source>
        <dbReference type="ARBA" id="ARBA00022763"/>
    </source>
</evidence>
<dbReference type="InterPro" id="IPR013083">
    <property type="entry name" value="Znf_RING/FYVE/PHD"/>
</dbReference>
<evidence type="ECO:0000256" key="2">
    <source>
        <dbReference type="ARBA" id="ARBA00022723"/>
    </source>
</evidence>
<feature type="region of interest" description="Disordered" evidence="10">
    <location>
        <begin position="295"/>
        <end position="321"/>
    </location>
</feature>
<feature type="domain" description="BRCT" evidence="12">
    <location>
        <begin position="830"/>
        <end position="905"/>
    </location>
</feature>
<dbReference type="Gene3D" id="3.40.50.10190">
    <property type="entry name" value="BRCT domain"/>
    <property type="match status" value="2"/>
</dbReference>
<dbReference type="PROSITE" id="PS51805">
    <property type="entry name" value="EPHD"/>
    <property type="match status" value="1"/>
</dbReference>
<dbReference type="FunFam" id="3.30.40.10:FF:000352">
    <property type="entry name" value="Breast cancer associated RING 1"/>
    <property type="match status" value="1"/>
</dbReference>
<dbReference type="PANTHER" id="PTHR13763">
    <property type="entry name" value="BREAST CANCER TYPE 1 SUSCEPTIBILITY PROTEIN BRCA1"/>
    <property type="match status" value="1"/>
</dbReference>
<keyword evidence="15" id="KW-1185">Reference proteome</keyword>
<evidence type="ECO:0008006" key="16">
    <source>
        <dbReference type="Google" id="ProtNLM"/>
    </source>
</evidence>
<dbReference type="SUPFAM" id="SSF57850">
    <property type="entry name" value="RING/U-box"/>
    <property type="match status" value="1"/>
</dbReference>
<dbReference type="OrthoDB" id="2384350at2759"/>
<dbReference type="CDD" id="cd15571">
    <property type="entry name" value="ePHD"/>
    <property type="match status" value="1"/>
</dbReference>
<dbReference type="PROSITE" id="PS00518">
    <property type="entry name" value="ZF_RING_1"/>
    <property type="match status" value="1"/>
</dbReference>
<dbReference type="Pfam" id="PF13771">
    <property type="entry name" value="zf-HC5HC2H"/>
    <property type="match status" value="1"/>
</dbReference>
<dbReference type="SMART" id="SM00184">
    <property type="entry name" value="RING"/>
    <property type="match status" value="1"/>
</dbReference>
<evidence type="ECO:0000256" key="3">
    <source>
        <dbReference type="ARBA" id="ARBA00022737"/>
    </source>
</evidence>
<feature type="compositionally biased region" description="Polar residues" evidence="10">
    <location>
        <begin position="343"/>
        <end position="360"/>
    </location>
</feature>
<dbReference type="InterPro" id="IPR031099">
    <property type="entry name" value="BRCA1-associated"/>
</dbReference>
<dbReference type="FunFam" id="3.40.50.10190:FF:000006">
    <property type="entry name" value="Breast cancer type 1 susceptibility protein homolog"/>
    <property type="match status" value="1"/>
</dbReference>
<dbReference type="PANTHER" id="PTHR13763:SF0">
    <property type="entry name" value="BREAST CANCER TYPE 1 SUSCEPTIBILITY PROTEIN"/>
    <property type="match status" value="1"/>
</dbReference>
<dbReference type="SMART" id="SM00292">
    <property type="entry name" value="BRCT"/>
    <property type="match status" value="2"/>
</dbReference>
<keyword evidence="7" id="KW-0234">DNA repair</keyword>
<keyword evidence="3" id="KW-0677">Repeat</keyword>
<dbReference type="InterPro" id="IPR001841">
    <property type="entry name" value="Znf_RING"/>
</dbReference>
<proteinExistence type="predicted"/>
<dbReference type="GO" id="GO:0045944">
    <property type="term" value="P:positive regulation of transcription by RNA polymerase II"/>
    <property type="evidence" value="ECO:0000318"/>
    <property type="project" value="GO_Central"/>
</dbReference>
<dbReference type="EMBL" id="CM004403">
    <property type="protein sequence ID" value="OAY25203.1"/>
    <property type="molecule type" value="Genomic_DNA"/>
</dbReference>
<keyword evidence="5 9" id="KW-0863">Zinc-finger</keyword>
<protein>
    <recommendedName>
        <fullName evidence="16">RING-type E3 ubiquitin transferase BRCA1</fullName>
    </recommendedName>
</protein>
<dbReference type="Pfam" id="PF00533">
    <property type="entry name" value="BRCT"/>
    <property type="match status" value="1"/>
</dbReference>
<evidence type="ECO:0000259" key="12">
    <source>
        <dbReference type="PROSITE" id="PS50172"/>
    </source>
</evidence>
<dbReference type="InterPro" id="IPR036420">
    <property type="entry name" value="BRCT_dom_sf"/>
</dbReference>
<dbReference type="SUPFAM" id="SSF52113">
    <property type="entry name" value="BRCT domain"/>
    <property type="match status" value="2"/>
</dbReference>
<dbReference type="GO" id="GO:0008270">
    <property type="term" value="F:zinc ion binding"/>
    <property type="evidence" value="ECO:0007669"/>
    <property type="project" value="UniProtKB-KW"/>
</dbReference>
<evidence type="ECO:0000256" key="6">
    <source>
        <dbReference type="ARBA" id="ARBA00022833"/>
    </source>
</evidence>
<dbReference type="Proteomes" id="UP000091857">
    <property type="component" value="Chromosome 17"/>
</dbReference>
<evidence type="ECO:0000256" key="1">
    <source>
        <dbReference type="ARBA" id="ARBA00004123"/>
    </source>
</evidence>
<dbReference type="AlphaFoldDB" id="A0A2C9U5V5"/>
<organism evidence="14 15">
    <name type="scientific">Manihot esculenta</name>
    <name type="common">Cassava</name>
    <name type="synonym">Jatropha manihot</name>
    <dbReference type="NCBI Taxonomy" id="3983"/>
    <lineage>
        <taxon>Eukaryota</taxon>
        <taxon>Viridiplantae</taxon>
        <taxon>Streptophyta</taxon>
        <taxon>Embryophyta</taxon>
        <taxon>Tracheophyta</taxon>
        <taxon>Spermatophyta</taxon>
        <taxon>Magnoliopsida</taxon>
        <taxon>eudicotyledons</taxon>
        <taxon>Gunneridae</taxon>
        <taxon>Pentapetalae</taxon>
        <taxon>rosids</taxon>
        <taxon>fabids</taxon>
        <taxon>Malpighiales</taxon>
        <taxon>Euphorbiaceae</taxon>
        <taxon>Crotonoideae</taxon>
        <taxon>Manihoteae</taxon>
        <taxon>Manihot</taxon>
    </lineage>
</organism>
<feature type="domain" description="RING-type" evidence="11">
    <location>
        <begin position="16"/>
        <end position="54"/>
    </location>
</feature>
<evidence type="ECO:0000259" key="11">
    <source>
        <dbReference type="PROSITE" id="PS50089"/>
    </source>
</evidence>
<evidence type="ECO:0000313" key="14">
    <source>
        <dbReference type="EMBL" id="OAY25203.1"/>
    </source>
</evidence>
<dbReference type="Gene3D" id="3.30.40.10">
    <property type="entry name" value="Zinc/RING finger domain, C3HC4 (zinc finger)"/>
    <property type="match status" value="2"/>
</dbReference>
<feature type="compositionally biased region" description="Polar residues" evidence="10">
    <location>
        <begin position="91"/>
        <end position="100"/>
    </location>
</feature>
<comment type="caution">
    <text evidence="14">The sequence shown here is derived from an EMBL/GenBank/DDBJ whole genome shotgun (WGS) entry which is preliminary data.</text>
</comment>
<sequence length="1044" mass="116552">MGDPSHLEKMGRELKCPICLSLLNSAVSLTCNHVFCNSCIVKSMKSGSNCPVCKVPYRRREVRAAPHMDNLVSIYKSMEAASGFQIFVSQNPPSTKSSGQLDDANCGREDIHTNSDDRVQKERSSIRKFSRKTIKSNLEVSDSISAKPSFPAKKRVQVPQCLPSETPTRTEKLEIRSDENTKEGFKNISSVPRENSAPNERGEPVLSPFFWLRDDEGLEKLSQHTIGSQHLDITPPDIPTFSDIKDSDDDCPSKLSTEEEACGKSNYGDLLDSEMFEWTQKACSPELLSSPAVKDENAGEIDGNQESKQDLFIPSSNTNENDVASETYLNEEHVMDIADEESPTLSPLRTRSTNCQSASNKSKRRVKTVSEKATLKKCAKRDTEINSEVPSNSETKCRKIMQKEECNEKENSIKCKKSRRKKVVFCSTLTESKPENVLPVSFREETPNQGDKKITSELSASLCQRQCHNEDQKKRNMRKMCGNVSTRQAGSLRLKKQKLDCIDMNMIEETCKVQNPVENDESSSKVDGKYISYIKQKQQKHGTEVNSVLGSESNKELRSMKKMKVSFYGISEDGLMNDQQEGHSNISPKETQFTEKATYVSAKETKSNKKVRGSLGSRIPDNLETLGIPVQANGAALHTCQTLARKVQCAFCLSSEDSEASGEMVCYSNGRPVAANYNGGSKVIHSHKNCAEWAPNVYFEDDTAINLEAELTRSKKITCCCCGLKGAALGCYEKSCRKSFHVTCAKMIPQCRWDTNNFVMLCPLHTSSKLPIEDSGFEEKTRKTSVPRRKRSNQCSRVVLKHDVSSCPNWISGVTPVKLVLSCSALTVEEKEIVSEFGRLSGATVLKNWDLSVTHVIASTDENGACRRTLKILMGILEGKWILNIEWVKDCMKAMKLVQEEQYEIVVDIHGIRDGPRLGRLRILNKQPKIFERFRFYLMGDFVASYKGYIQDLLIAGGGIVLHRKPISGNQGAISLDSSTITTFVVYSIELPDKCDLSKKDIILNQRRFDAETLASATGARAVSNSWVLNSIAACKLQNFVEQR</sequence>
<keyword evidence="4" id="KW-0227">DNA damage</keyword>
<dbReference type="STRING" id="3983.A0A2C9U5V5"/>
<reference evidence="15" key="1">
    <citation type="journal article" date="2016" name="Nat. Biotechnol.">
        <title>Sequencing wild and cultivated cassava and related species reveals extensive interspecific hybridization and genetic diversity.</title>
        <authorList>
            <person name="Bredeson J.V."/>
            <person name="Lyons J.B."/>
            <person name="Prochnik S.E."/>
            <person name="Wu G.A."/>
            <person name="Ha C.M."/>
            <person name="Edsinger-Gonzales E."/>
            <person name="Grimwood J."/>
            <person name="Schmutz J."/>
            <person name="Rabbi I.Y."/>
            <person name="Egesi C."/>
            <person name="Nauluvula P."/>
            <person name="Lebot V."/>
            <person name="Ndunguru J."/>
            <person name="Mkamilo G."/>
            <person name="Bart R.S."/>
            <person name="Setter T.L."/>
            <person name="Gleadow R.M."/>
            <person name="Kulakow P."/>
            <person name="Ferguson M.E."/>
            <person name="Rounsley S."/>
            <person name="Rokhsar D.S."/>
        </authorList>
    </citation>
    <scope>NUCLEOTIDE SEQUENCE [LARGE SCALE GENOMIC DNA]</scope>
    <source>
        <strain evidence="15">cv. AM560-2</strain>
    </source>
</reference>
<name>A0A2C9U5V5_MANES</name>
<dbReference type="PIRSF" id="PIRSF001734">
    <property type="entry name" value="BRCA1"/>
    <property type="match status" value="1"/>
</dbReference>
<dbReference type="InterPro" id="IPR034732">
    <property type="entry name" value="EPHD"/>
</dbReference>
<evidence type="ECO:0000256" key="8">
    <source>
        <dbReference type="ARBA" id="ARBA00023242"/>
    </source>
</evidence>
<keyword evidence="8" id="KW-0539">Nucleus</keyword>
<feature type="domain" description="PHD-type" evidence="13">
    <location>
        <begin position="646"/>
        <end position="766"/>
    </location>
</feature>
<gene>
    <name evidence="14" type="ORF">MANES_17G074900v8</name>
</gene>